<evidence type="ECO:0000313" key="2">
    <source>
        <dbReference type="EMBL" id="KAK2631617.1"/>
    </source>
</evidence>
<feature type="region of interest" description="Disordered" evidence="1">
    <location>
        <begin position="1"/>
        <end position="26"/>
    </location>
</feature>
<dbReference type="AlphaFoldDB" id="A0AAD9T9F2"/>
<comment type="caution">
    <text evidence="2">The sequence shown here is derived from an EMBL/GenBank/DDBJ whole genome shotgun (WGS) entry which is preliminary data.</text>
</comment>
<evidence type="ECO:0000313" key="3">
    <source>
        <dbReference type="Proteomes" id="UP000030711"/>
    </source>
</evidence>
<dbReference type="EMBL" id="MU849427">
    <property type="protein sequence ID" value="KAK2631617.1"/>
    <property type="molecule type" value="Genomic_DNA"/>
</dbReference>
<protein>
    <submittedName>
        <fullName evidence="2">Uncharacterized protein</fullName>
    </submittedName>
</protein>
<name>A0AAD9T9F2_EUCGR</name>
<proteinExistence type="predicted"/>
<feature type="non-terminal residue" evidence="2">
    <location>
        <position position="1"/>
    </location>
</feature>
<sequence>TTVSTVRPGPNPKRTPHSNPSPVVASPSSADFLRISSRMNKTLALDMFPYSPSTCLTARSLSFFSPSLASIWLSMAGPPG</sequence>
<dbReference type="Proteomes" id="UP000030711">
    <property type="component" value="Unassembled WGS sequence"/>
</dbReference>
<organism evidence="2 3">
    <name type="scientific">Eucalyptus grandis</name>
    <name type="common">Flooded gum</name>
    <dbReference type="NCBI Taxonomy" id="71139"/>
    <lineage>
        <taxon>Eukaryota</taxon>
        <taxon>Viridiplantae</taxon>
        <taxon>Streptophyta</taxon>
        <taxon>Embryophyta</taxon>
        <taxon>Tracheophyta</taxon>
        <taxon>Spermatophyta</taxon>
        <taxon>Magnoliopsida</taxon>
        <taxon>eudicotyledons</taxon>
        <taxon>Gunneridae</taxon>
        <taxon>Pentapetalae</taxon>
        <taxon>rosids</taxon>
        <taxon>malvids</taxon>
        <taxon>Myrtales</taxon>
        <taxon>Myrtaceae</taxon>
        <taxon>Myrtoideae</taxon>
        <taxon>Eucalypteae</taxon>
        <taxon>Eucalyptus</taxon>
    </lineage>
</organism>
<keyword evidence="3" id="KW-1185">Reference proteome</keyword>
<gene>
    <name evidence="2" type="ORF">EUGRSUZ_L02671</name>
</gene>
<accession>A0AAD9T9F2</accession>
<reference evidence="2 3" key="1">
    <citation type="journal article" date="2014" name="Nature">
        <title>The genome of Eucalyptus grandis.</title>
        <authorList>
            <person name="Myburg A.A."/>
            <person name="Grattapaglia D."/>
            <person name="Tuskan G.A."/>
            <person name="Hellsten U."/>
            <person name="Hayes R.D."/>
            <person name="Grimwood J."/>
            <person name="Jenkins J."/>
            <person name="Lindquist E."/>
            <person name="Tice H."/>
            <person name="Bauer D."/>
            <person name="Goodstein D.M."/>
            <person name="Dubchak I."/>
            <person name="Poliakov A."/>
            <person name="Mizrachi E."/>
            <person name="Kullan A.R."/>
            <person name="Hussey S.G."/>
            <person name="Pinard D."/>
            <person name="van der Merwe K."/>
            <person name="Singh P."/>
            <person name="van Jaarsveld I."/>
            <person name="Silva-Junior O.B."/>
            <person name="Togawa R.C."/>
            <person name="Pappas M.R."/>
            <person name="Faria D.A."/>
            <person name="Sansaloni C.P."/>
            <person name="Petroli C.D."/>
            <person name="Yang X."/>
            <person name="Ranjan P."/>
            <person name="Tschaplinski T.J."/>
            <person name="Ye C.Y."/>
            <person name="Li T."/>
            <person name="Sterck L."/>
            <person name="Vanneste K."/>
            <person name="Murat F."/>
            <person name="Soler M."/>
            <person name="Clemente H.S."/>
            <person name="Saidi N."/>
            <person name="Cassan-Wang H."/>
            <person name="Dunand C."/>
            <person name="Hefer C.A."/>
            <person name="Bornberg-Bauer E."/>
            <person name="Kersting A.R."/>
            <person name="Vining K."/>
            <person name="Amarasinghe V."/>
            <person name="Ranik M."/>
            <person name="Naithani S."/>
            <person name="Elser J."/>
            <person name="Boyd A.E."/>
            <person name="Liston A."/>
            <person name="Spatafora J.W."/>
            <person name="Dharmwardhana P."/>
            <person name="Raja R."/>
            <person name="Sullivan C."/>
            <person name="Romanel E."/>
            <person name="Alves-Ferreira M."/>
            <person name="Kulheim C."/>
            <person name="Foley W."/>
            <person name="Carocha V."/>
            <person name="Paiva J."/>
            <person name="Kudrna D."/>
            <person name="Brommonschenkel S.H."/>
            <person name="Pasquali G."/>
            <person name="Byrne M."/>
            <person name="Rigault P."/>
            <person name="Tibbits J."/>
            <person name="Spokevicius A."/>
            <person name="Jones R.C."/>
            <person name="Steane D.A."/>
            <person name="Vaillancourt R.E."/>
            <person name="Potts B.M."/>
            <person name="Joubert F."/>
            <person name="Barry K."/>
            <person name="Pappas G.J."/>
            <person name="Strauss S.H."/>
            <person name="Jaiswal P."/>
            <person name="Grima-Pettenati J."/>
            <person name="Salse J."/>
            <person name="Van de Peer Y."/>
            <person name="Rokhsar D.S."/>
            <person name="Schmutz J."/>
        </authorList>
    </citation>
    <scope>NUCLEOTIDE SEQUENCE [LARGE SCALE GENOMIC DNA]</scope>
    <source>
        <strain evidence="3">cv. BRASUZ1</strain>
        <tissue evidence="2">Leaf extractions</tissue>
    </source>
</reference>
<evidence type="ECO:0000256" key="1">
    <source>
        <dbReference type="SAM" id="MobiDB-lite"/>
    </source>
</evidence>